<keyword evidence="1" id="KW-0812">Transmembrane</keyword>
<keyword evidence="2" id="KW-0732">Signal</keyword>
<evidence type="ECO:0000313" key="4">
    <source>
        <dbReference type="Proteomes" id="UP001642464"/>
    </source>
</evidence>
<protein>
    <submittedName>
        <fullName evidence="3">Protein MAK16-like A</fullName>
    </submittedName>
</protein>
<keyword evidence="4" id="KW-1185">Reference proteome</keyword>
<organism evidence="3 4">
    <name type="scientific">Durusdinium trenchii</name>
    <dbReference type="NCBI Taxonomy" id="1381693"/>
    <lineage>
        <taxon>Eukaryota</taxon>
        <taxon>Sar</taxon>
        <taxon>Alveolata</taxon>
        <taxon>Dinophyceae</taxon>
        <taxon>Suessiales</taxon>
        <taxon>Symbiodiniaceae</taxon>
        <taxon>Durusdinium</taxon>
    </lineage>
</organism>
<sequence length="484" mass="53551">MTWAAPLVLVLHLVPSLGRTCMGVRKDLCLDPGSLCEMSSLQECPCAEGYWPQIDPPMYSIKEQGIHFGCCPGRGVSACGPQKATIRTYAEVSSSLCLLGILLTTLVIHYRQPQAWRIKSGDSAIENAPLVHDGAQLHAQVSMDRWCISLEDLKQFKRLVCQAVAAGRICPTETDPFDPTDYSIGPSMYTVTEQYIKSVTAAAGNVSWALMKNPDGLPCDVFITHAWAEGIYEFVDRVVQSWPRGGRAAYVCFLSNPQNMDIADLISTPEESPFAKALDSCRHVLAVPNRRCSIYSRLWCVYEAFLAYSWNKPITNATSHDFNTWAYLLRMLFLSQASLSVGLLLPLNLATVCFLPCIILGMLFMILFLLSFSKCGGYKSHLQKFAVIGLVISGSVSYACDVSMGRALFEDNWLIAAQYISLGLIGTVAMELDRLNSVAADESAEDLRRDFSGRLSDAECSVEGDRRSWRKCRSVAMRVLLKKP</sequence>
<dbReference type="EMBL" id="CAXAMM010040396">
    <property type="protein sequence ID" value="CAK9092908.1"/>
    <property type="molecule type" value="Genomic_DNA"/>
</dbReference>
<keyword evidence="1" id="KW-0472">Membrane</keyword>
<proteinExistence type="predicted"/>
<reference evidence="3 4" key="1">
    <citation type="submission" date="2024-02" db="EMBL/GenBank/DDBJ databases">
        <authorList>
            <person name="Chen Y."/>
            <person name="Shah S."/>
            <person name="Dougan E. K."/>
            <person name="Thang M."/>
            <person name="Chan C."/>
        </authorList>
    </citation>
    <scope>NUCLEOTIDE SEQUENCE [LARGE SCALE GENOMIC DNA]</scope>
</reference>
<keyword evidence="1" id="KW-1133">Transmembrane helix</keyword>
<dbReference type="Proteomes" id="UP001642464">
    <property type="component" value="Unassembled WGS sequence"/>
</dbReference>
<evidence type="ECO:0000256" key="1">
    <source>
        <dbReference type="SAM" id="Phobius"/>
    </source>
</evidence>
<evidence type="ECO:0000256" key="2">
    <source>
        <dbReference type="SAM" id="SignalP"/>
    </source>
</evidence>
<gene>
    <name evidence="3" type="ORF">SCF082_LOCUS43715</name>
</gene>
<evidence type="ECO:0000313" key="3">
    <source>
        <dbReference type="EMBL" id="CAK9092908.1"/>
    </source>
</evidence>
<feature type="chain" id="PRO_5045983960" evidence="2">
    <location>
        <begin position="19"/>
        <end position="484"/>
    </location>
</feature>
<name>A0ABP0QXW7_9DINO</name>
<feature type="signal peptide" evidence="2">
    <location>
        <begin position="1"/>
        <end position="18"/>
    </location>
</feature>
<feature type="transmembrane region" description="Helical" evidence="1">
    <location>
        <begin position="353"/>
        <end position="373"/>
    </location>
</feature>
<comment type="caution">
    <text evidence="3">The sequence shown here is derived from an EMBL/GenBank/DDBJ whole genome shotgun (WGS) entry which is preliminary data.</text>
</comment>
<accession>A0ABP0QXW7</accession>
<feature type="transmembrane region" description="Helical" evidence="1">
    <location>
        <begin position="385"/>
        <end position="407"/>
    </location>
</feature>